<evidence type="ECO:0000313" key="2">
    <source>
        <dbReference type="Proteomes" id="UP001059596"/>
    </source>
</evidence>
<accession>A0A9Q0BWH9</accession>
<dbReference type="AlphaFoldDB" id="A0A9Q0BWH9"/>
<name>A0A9Q0BWH9_9MUSC</name>
<protein>
    <submittedName>
        <fullName evidence="1">Uncharacterized protein</fullName>
    </submittedName>
</protein>
<reference evidence="1" key="1">
    <citation type="journal article" date="2023" name="Genome Biol. Evol.">
        <title>Long-read-based Genome Assembly of Drosophila gunungcola Reveals Fewer Chemosensory Genes in Flower-breeding Species.</title>
        <authorList>
            <person name="Negi A."/>
            <person name="Liao B.Y."/>
            <person name="Yeh S.D."/>
        </authorList>
    </citation>
    <scope>NUCLEOTIDE SEQUENCE</scope>
    <source>
        <strain evidence="1">Sukarami</strain>
    </source>
</reference>
<proteinExistence type="predicted"/>
<dbReference type="Proteomes" id="UP001059596">
    <property type="component" value="Chromosome 3R"/>
</dbReference>
<comment type="caution">
    <text evidence="1">The sequence shown here is derived from an EMBL/GenBank/DDBJ whole genome shotgun (WGS) entry which is preliminary data.</text>
</comment>
<evidence type="ECO:0000313" key="1">
    <source>
        <dbReference type="EMBL" id="KAI8046430.1"/>
    </source>
</evidence>
<dbReference type="EMBL" id="JAMKOV010000001">
    <property type="protein sequence ID" value="KAI8046430.1"/>
    <property type="molecule type" value="Genomic_DNA"/>
</dbReference>
<sequence length="82" mass="9647">MLNFHCILNYLTKLSQPRKRRRRQQTTTLAGRINWAAMHLKPKVVYLCTPMDRNRDWGPETHGSVCTWATCIIMRGTRPSDF</sequence>
<keyword evidence="2" id="KW-1185">Reference proteome</keyword>
<gene>
    <name evidence="1" type="ORF">M5D96_002638</name>
</gene>
<organism evidence="1 2">
    <name type="scientific">Drosophila gunungcola</name>
    <name type="common">fruit fly</name>
    <dbReference type="NCBI Taxonomy" id="103775"/>
    <lineage>
        <taxon>Eukaryota</taxon>
        <taxon>Metazoa</taxon>
        <taxon>Ecdysozoa</taxon>
        <taxon>Arthropoda</taxon>
        <taxon>Hexapoda</taxon>
        <taxon>Insecta</taxon>
        <taxon>Pterygota</taxon>
        <taxon>Neoptera</taxon>
        <taxon>Endopterygota</taxon>
        <taxon>Diptera</taxon>
        <taxon>Brachycera</taxon>
        <taxon>Muscomorpha</taxon>
        <taxon>Ephydroidea</taxon>
        <taxon>Drosophilidae</taxon>
        <taxon>Drosophila</taxon>
        <taxon>Sophophora</taxon>
    </lineage>
</organism>